<evidence type="ECO:0000313" key="15">
    <source>
        <dbReference type="Proteomes" id="UP000612893"/>
    </source>
</evidence>
<keyword evidence="5" id="KW-0479">Metal-binding</keyword>
<keyword evidence="15" id="KW-1185">Reference proteome</keyword>
<keyword evidence="6 11" id="KW-0547">Nucleotide-binding</keyword>
<dbReference type="GO" id="GO:0008841">
    <property type="term" value="F:dihydrofolate synthase activity"/>
    <property type="evidence" value="ECO:0007669"/>
    <property type="project" value="TreeGrafter"/>
</dbReference>
<dbReference type="NCBIfam" id="TIGR01499">
    <property type="entry name" value="folC"/>
    <property type="match status" value="1"/>
</dbReference>
<dbReference type="Pfam" id="PF02875">
    <property type="entry name" value="Mur_ligase_C"/>
    <property type="match status" value="1"/>
</dbReference>
<reference evidence="14" key="1">
    <citation type="submission" date="2020-10" db="EMBL/GenBank/DDBJ databases">
        <title>Ca. Dormibacterota MAGs.</title>
        <authorList>
            <person name="Montgomery K."/>
        </authorList>
    </citation>
    <scope>NUCLEOTIDE SEQUENCE [LARGE SCALE GENOMIC DNA]</scope>
    <source>
        <strain evidence="14">SC8812_S17_10</strain>
    </source>
</reference>
<dbReference type="InterPro" id="IPR013221">
    <property type="entry name" value="Mur_ligase_cen"/>
</dbReference>
<dbReference type="PANTHER" id="PTHR11136">
    <property type="entry name" value="FOLYLPOLYGLUTAMATE SYNTHASE-RELATED"/>
    <property type="match status" value="1"/>
</dbReference>
<dbReference type="GO" id="GO:0046872">
    <property type="term" value="F:metal ion binding"/>
    <property type="evidence" value="ECO:0007669"/>
    <property type="project" value="UniProtKB-KW"/>
</dbReference>
<keyword evidence="4 11" id="KW-0436">Ligase</keyword>
<evidence type="ECO:0000256" key="1">
    <source>
        <dbReference type="ARBA" id="ARBA00001946"/>
    </source>
</evidence>
<dbReference type="PANTHER" id="PTHR11136:SF0">
    <property type="entry name" value="DIHYDROFOLATE SYNTHETASE-RELATED"/>
    <property type="match status" value="1"/>
</dbReference>
<dbReference type="InterPro" id="IPR001645">
    <property type="entry name" value="Folylpolyglutamate_synth"/>
</dbReference>
<evidence type="ECO:0000256" key="5">
    <source>
        <dbReference type="ARBA" id="ARBA00022723"/>
    </source>
</evidence>
<name>A0A934JXU4_9BACT</name>
<dbReference type="Gene3D" id="3.90.190.20">
    <property type="entry name" value="Mur ligase, C-terminal domain"/>
    <property type="match status" value="1"/>
</dbReference>
<evidence type="ECO:0000256" key="11">
    <source>
        <dbReference type="PIRNR" id="PIRNR001563"/>
    </source>
</evidence>
<comment type="similarity">
    <text evidence="2 11">Belongs to the folylpolyglutamate synthase family.</text>
</comment>
<dbReference type="Proteomes" id="UP000612893">
    <property type="component" value="Unassembled WGS sequence"/>
</dbReference>
<evidence type="ECO:0000256" key="10">
    <source>
        <dbReference type="ARBA" id="ARBA00047493"/>
    </source>
</evidence>
<dbReference type="InterPro" id="IPR004101">
    <property type="entry name" value="Mur_ligase_C"/>
</dbReference>
<comment type="catalytic activity">
    <reaction evidence="10">
        <text>(6S)-5,6,7,8-tetrahydrofolyl-(gamma-L-Glu)(n) + L-glutamate + ATP = (6S)-5,6,7,8-tetrahydrofolyl-(gamma-L-Glu)(n+1) + ADP + phosphate + H(+)</text>
        <dbReference type="Rhea" id="RHEA:10580"/>
        <dbReference type="Rhea" id="RHEA-COMP:14738"/>
        <dbReference type="Rhea" id="RHEA-COMP:14740"/>
        <dbReference type="ChEBI" id="CHEBI:15378"/>
        <dbReference type="ChEBI" id="CHEBI:29985"/>
        <dbReference type="ChEBI" id="CHEBI:30616"/>
        <dbReference type="ChEBI" id="CHEBI:43474"/>
        <dbReference type="ChEBI" id="CHEBI:141005"/>
        <dbReference type="ChEBI" id="CHEBI:456216"/>
        <dbReference type="EC" id="6.3.2.17"/>
    </reaction>
</comment>
<dbReference type="EC" id="6.3.2.17" evidence="3"/>
<dbReference type="EMBL" id="JAEKNR010000082">
    <property type="protein sequence ID" value="MBJ7597821.1"/>
    <property type="molecule type" value="Genomic_DNA"/>
</dbReference>
<keyword evidence="8" id="KW-0460">Magnesium</keyword>
<dbReference type="PIRSF" id="PIRSF001563">
    <property type="entry name" value="Folylpolyglu_synth"/>
    <property type="match status" value="1"/>
</dbReference>
<evidence type="ECO:0000256" key="7">
    <source>
        <dbReference type="ARBA" id="ARBA00022840"/>
    </source>
</evidence>
<dbReference type="GO" id="GO:0004326">
    <property type="term" value="F:tetrahydrofolylpolyglutamate synthase activity"/>
    <property type="evidence" value="ECO:0007669"/>
    <property type="project" value="UniProtKB-EC"/>
</dbReference>
<dbReference type="Pfam" id="PF08245">
    <property type="entry name" value="Mur_ligase_M"/>
    <property type="match status" value="1"/>
</dbReference>
<dbReference type="Gene3D" id="3.40.1190.10">
    <property type="entry name" value="Mur-like, catalytic domain"/>
    <property type="match status" value="1"/>
</dbReference>
<evidence type="ECO:0000256" key="3">
    <source>
        <dbReference type="ARBA" id="ARBA00013025"/>
    </source>
</evidence>
<dbReference type="RefSeq" id="WP_338200342.1">
    <property type="nucleotide sequence ID" value="NZ_JAEKNR010000082.1"/>
</dbReference>
<protein>
    <recommendedName>
        <fullName evidence="3">tetrahydrofolate synthase</fullName>
        <ecNumber evidence="3">6.3.2.17</ecNumber>
    </recommendedName>
    <alternativeName>
        <fullName evidence="9">Tetrahydrofolylpolyglutamate synthase</fullName>
    </alternativeName>
</protein>
<comment type="cofactor">
    <cofactor evidence="1">
        <name>Mg(2+)</name>
        <dbReference type="ChEBI" id="CHEBI:18420"/>
    </cofactor>
</comment>
<sequence>MEHAEGRAAAPSLTFQEALDYITGLGRFGIKLGLERMRAILAELGHPEMGRRGVHVAGTNGKGSTTAFLEAILRTRGLHVGMMPSPHLRSYTERVRRDGRPISEAHFAAAVTDLRPRLERVRQQLGEPTEFEILTALALDWLAPRTDRLVIEVGMGGRLDSTNALDLGVAVITNVTLDHRQHLGDTVAEIAAEKAGIIKPGSVVVTGAEGEALRVVERAAASACAAAVWRLGEEVRLEVRGMGWEGSEIDLEGPGFSYRGLRIEMLGNFQAANAALAVAAAHALGDATPQAVGRGLQAARWPGRLEQSGPGERVLLDGAHNQDGLRKLGESLRPLLGDAPLVVVFGAMADKDVGIMLSELRPMKPRTVVFTAASSAGSRAAEPAQLAAGWGAGSEVRLDAHEALGRARELAGPDGWVVVCGSIYLVGELREPS</sequence>
<evidence type="ECO:0000259" key="12">
    <source>
        <dbReference type="Pfam" id="PF02875"/>
    </source>
</evidence>
<dbReference type="GO" id="GO:0005524">
    <property type="term" value="F:ATP binding"/>
    <property type="evidence" value="ECO:0007669"/>
    <property type="project" value="UniProtKB-KW"/>
</dbReference>
<evidence type="ECO:0000259" key="13">
    <source>
        <dbReference type="Pfam" id="PF08245"/>
    </source>
</evidence>
<dbReference type="AlphaFoldDB" id="A0A934JXU4"/>
<dbReference type="FunFam" id="3.40.1190.10:FF:000011">
    <property type="entry name" value="Folylpolyglutamate synthase/dihydrofolate synthase"/>
    <property type="match status" value="1"/>
</dbReference>
<organism evidence="14 15">
    <name type="scientific">Candidatus Nephthysia bennettiae</name>
    <dbReference type="NCBI Taxonomy" id="3127016"/>
    <lineage>
        <taxon>Bacteria</taxon>
        <taxon>Bacillati</taxon>
        <taxon>Candidatus Dormiibacterota</taxon>
        <taxon>Candidatus Dormibacteria</taxon>
        <taxon>Candidatus Dormibacterales</taxon>
        <taxon>Candidatus Dormibacteraceae</taxon>
        <taxon>Candidatus Nephthysia</taxon>
    </lineage>
</organism>
<keyword evidence="7 11" id="KW-0067">ATP-binding</keyword>
<comment type="caution">
    <text evidence="14">The sequence shown here is derived from an EMBL/GenBank/DDBJ whole genome shotgun (WGS) entry which is preliminary data.</text>
</comment>
<evidence type="ECO:0000256" key="6">
    <source>
        <dbReference type="ARBA" id="ARBA00022741"/>
    </source>
</evidence>
<evidence type="ECO:0000256" key="4">
    <source>
        <dbReference type="ARBA" id="ARBA00022598"/>
    </source>
</evidence>
<accession>A0A934JXU4</accession>
<dbReference type="SUPFAM" id="SSF53244">
    <property type="entry name" value="MurD-like peptide ligases, peptide-binding domain"/>
    <property type="match status" value="1"/>
</dbReference>
<proteinExistence type="inferred from homology"/>
<dbReference type="GO" id="GO:0005737">
    <property type="term" value="C:cytoplasm"/>
    <property type="evidence" value="ECO:0007669"/>
    <property type="project" value="TreeGrafter"/>
</dbReference>
<evidence type="ECO:0000313" key="14">
    <source>
        <dbReference type="EMBL" id="MBJ7597821.1"/>
    </source>
</evidence>
<feature type="domain" description="Mur ligase central" evidence="13">
    <location>
        <begin position="56"/>
        <end position="281"/>
    </location>
</feature>
<dbReference type="InterPro" id="IPR036565">
    <property type="entry name" value="Mur-like_cat_sf"/>
</dbReference>
<evidence type="ECO:0000256" key="8">
    <source>
        <dbReference type="ARBA" id="ARBA00022842"/>
    </source>
</evidence>
<gene>
    <name evidence="14" type="ORF">JF922_07015</name>
</gene>
<evidence type="ECO:0000256" key="9">
    <source>
        <dbReference type="ARBA" id="ARBA00030592"/>
    </source>
</evidence>
<feature type="domain" description="Mur ligase C-terminal" evidence="12">
    <location>
        <begin position="303"/>
        <end position="422"/>
    </location>
</feature>
<dbReference type="SUPFAM" id="SSF53623">
    <property type="entry name" value="MurD-like peptide ligases, catalytic domain"/>
    <property type="match status" value="1"/>
</dbReference>
<evidence type="ECO:0000256" key="2">
    <source>
        <dbReference type="ARBA" id="ARBA00008276"/>
    </source>
</evidence>
<dbReference type="InterPro" id="IPR036615">
    <property type="entry name" value="Mur_ligase_C_dom_sf"/>
</dbReference>